<evidence type="ECO:0000313" key="5">
    <source>
        <dbReference type="EMBL" id="ABM60684.1"/>
    </source>
</evidence>
<dbReference type="GO" id="GO:0006402">
    <property type="term" value="P:mRNA catabolic process"/>
    <property type="evidence" value="ECO:0007669"/>
    <property type="project" value="TreeGrafter"/>
</dbReference>
<accession>A1WSS7</accession>
<evidence type="ECO:0000256" key="2">
    <source>
        <dbReference type="ARBA" id="ARBA00061366"/>
    </source>
</evidence>
<dbReference type="InterPro" id="IPR007712">
    <property type="entry name" value="RelE/ParE_toxin"/>
</dbReference>
<dbReference type="KEGG" id="vei:Veis_4998"/>
<dbReference type="NCBIfam" id="TIGR02385">
    <property type="entry name" value="RelE_StbE"/>
    <property type="match status" value="1"/>
</dbReference>
<evidence type="ECO:0000256" key="1">
    <source>
        <dbReference type="ARBA" id="ARBA00022649"/>
    </source>
</evidence>
<dbReference type="AlphaFoldDB" id="A1WSS7"/>
<dbReference type="GO" id="GO:0004521">
    <property type="term" value="F:RNA endonuclease activity"/>
    <property type="evidence" value="ECO:0007669"/>
    <property type="project" value="TreeGrafter"/>
</dbReference>
<dbReference type="eggNOG" id="COG3041">
    <property type="taxonomic scope" value="Bacteria"/>
</dbReference>
<dbReference type="RefSeq" id="WP_011812662.1">
    <property type="nucleotide sequence ID" value="NC_008786.1"/>
</dbReference>
<keyword evidence="1" id="KW-1277">Toxin-antitoxin system</keyword>
<dbReference type="FunFam" id="3.30.2310.20:FF:000003">
    <property type="entry name" value="Type II toxin-antitoxin system YafQ family toxin"/>
    <property type="match status" value="1"/>
</dbReference>
<dbReference type="SUPFAM" id="SSF143011">
    <property type="entry name" value="RelE-like"/>
    <property type="match status" value="1"/>
</dbReference>
<protein>
    <submittedName>
        <fullName evidence="5">Addiction module toxin, RelE/StbE family</fullName>
    </submittedName>
</protein>
<dbReference type="GO" id="GO:0006415">
    <property type="term" value="P:translational termination"/>
    <property type="evidence" value="ECO:0007669"/>
    <property type="project" value="TreeGrafter"/>
</dbReference>
<dbReference type="Pfam" id="PF15738">
    <property type="entry name" value="YafQ_toxin"/>
    <property type="match status" value="1"/>
</dbReference>
<dbReference type="InterPro" id="IPR035093">
    <property type="entry name" value="RelE/ParE_toxin_dom_sf"/>
</dbReference>
<dbReference type="NCBIfam" id="TIGR00053">
    <property type="entry name" value="YafQ family addiction module toxin"/>
    <property type="match status" value="1"/>
</dbReference>
<reference evidence="6" key="1">
    <citation type="submission" date="2006-12" db="EMBL/GenBank/DDBJ databases">
        <title>Complete sequence of chromosome 1 of Verminephrobacter eiseniae EF01-2.</title>
        <authorList>
            <person name="Copeland A."/>
            <person name="Lucas S."/>
            <person name="Lapidus A."/>
            <person name="Barry K."/>
            <person name="Detter J.C."/>
            <person name="Glavina del Rio T."/>
            <person name="Dalin E."/>
            <person name="Tice H."/>
            <person name="Pitluck S."/>
            <person name="Chertkov O."/>
            <person name="Brettin T."/>
            <person name="Bruce D."/>
            <person name="Han C."/>
            <person name="Tapia R."/>
            <person name="Gilna P."/>
            <person name="Schmutz J."/>
            <person name="Larimer F."/>
            <person name="Land M."/>
            <person name="Hauser L."/>
            <person name="Kyrpides N."/>
            <person name="Kim E."/>
            <person name="Stahl D."/>
            <person name="Richardson P."/>
        </authorList>
    </citation>
    <scope>NUCLEOTIDE SEQUENCE [LARGE SCALE GENOMIC DNA]</scope>
    <source>
        <strain evidence="6">EF01-2</strain>
    </source>
</reference>
<dbReference type="HOGENOM" id="CLU_161929_4_1_4"/>
<dbReference type="PANTHER" id="PTHR40588">
    <property type="entry name" value="MRNA INTERFERASE TOXIN YAFQ"/>
    <property type="match status" value="1"/>
</dbReference>
<dbReference type="PIRSF" id="PIRSF006156">
    <property type="entry name" value="YafQ"/>
    <property type="match status" value="1"/>
</dbReference>
<dbReference type="Gene3D" id="3.30.2310.20">
    <property type="entry name" value="RelE-like"/>
    <property type="match status" value="1"/>
</dbReference>
<organism evidence="5 6">
    <name type="scientific">Verminephrobacter eiseniae (strain EF01-2)</name>
    <dbReference type="NCBI Taxonomy" id="391735"/>
    <lineage>
        <taxon>Bacteria</taxon>
        <taxon>Pseudomonadati</taxon>
        <taxon>Pseudomonadota</taxon>
        <taxon>Betaproteobacteria</taxon>
        <taxon>Burkholderiales</taxon>
        <taxon>Comamonadaceae</taxon>
        <taxon>Verminephrobacter</taxon>
    </lineage>
</organism>
<evidence type="ECO:0000256" key="3">
    <source>
        <dbReference type="PIRSR" id="PIRSR006156-1"/>
    </source>
</evidence>
<comment type="similarity">
    <text evidence="2">Belongs to the RelE toxin family. YafQ subfamily.</text>
</comment>
<dbReference type="EMBL" id="CP000542">
    <property type="protein sequence ID" value="ABM60684.1"/>
    <property type="molecule type" value="Genomic_DNA"/>
</dbReference>
<dbReference type="Proteomes" id="UP000000374">
    <property type="component" value="Chromosome"/>
</dbReference>
<dbReference type="OrthoDB" id="7030467at2"/>
<dbReference type="STRING" id="391735.Veis_4998"/>
<dbReference type="GeneID" id="76463253"/>
<evidence type="ECO:0000256" key="4">
    <source>
        <dbReference type="SAM" id="MobiDB-lite"/>
    </source>
</evidence>
<sequence>MRQPGYSDQFKRDVKRAQKRGKDMGKLKTLLSLLIEGKPLSASYLDHPLKGDWRGFRDAHIEPDWLLIYKIAGDIVRFERTGRHSDLFDE</sequence>
<feature type="region of interest" description="Disordered" evidence="4">
    <location>
        <begin position="1"/>
        <end position="22"/>
    </location>
</feature>
<dbReference type="PANTHER" id="PTHR40588:SF1">
    <property type="entry name" value="MRNA INTERFERASE TOXIN YAFQ"/>
    <property type="match status" value="1"/>
</dbReference>
<name>A1WSS7_VEREI</name>
<feature type="compositionally biased region" description="Basic and acidic residues" evidence="4">
    <location>
        <begin position="9"/>
        <end position="22"/>
    </location>
</feature>
<proteinExistence type="inferred from homology"/>
<gene>
    <name evidence="5" type="ordered locus">Veis_4998</name>
</gene>
<keyword evidence="6" id="KW-1185">Reference proteome</keyword>
<feature type="active site" description="Proton donor" evidence="3">
    <location>
        <position position="84"/>
    </location>
</feature>
<dbReference type="InterPro" id="IPR004386">
    <property type="entry name" value="Toxin_YafQ-like"/>
</dbReference>
<evidence type="ECO:0000313" key="6">
    <source>
        <dbReference type="Proteomes" id="UP000000374"/>
    </source>
</evidence>